<organism evidence="2">
    <name type="scientific">Paracoccus halophilus</name>
    <dbReference type="NCBI Taxonomy" id="376733"/>
    <lineage>
        <taxon>Bacteria</taxon>
        <taxon>Pseudomonadati</taxon>
        <taxon>Pseudomonadota</taxon>
        <taxon>Alphaproteobacteria</taxon>
        <taxon>Rhodobacterales</taxon>
        <taxon>Paracoccaceae</taxon>
        <taxon>Paracoccus</taxon>
    </lineage>
</organism>
<feature type="region of interest" description="Disordered" evidence="1">
    <location>
        <begin position="164"/>
        <end position="188"/>
    </location>
</feature>
<dbReference type="Proteomes" id="UP000182312">
    <property type="component" value="Unassembled WGS sequence"/>
</dbReference>
<reference evidence="2" key="1">
    <citation type="submission" date="2016-10" db="EMBL/GenBank/DDBJ databases">
        <authorList>
            <person name="de Groot N.N."/>
        </authorList>
    </citation>
    <scope>NUCLEOTIDE SEQUENCE [LARGE SCALE GENOMIC DNA]</scope>
    <source>
        <strain evidence="2">CGMCC 1.6117</strain>
    </source>
</reference>
<accession>A0A1I0U3D3</accession>
<dbReference type="AlphaFoldDB" id="A0A1I0U3D3"/>
<proteinExistence type="predicted"/>
<protein>
    <submittedName>
        <fullName evidence="2">Uncharacterized protein</fullName>
    </submittedName>
</protein>
<name>A0A1I0U3D3_9RHOB</name>
<gene>
    <name evidence="2" type="ORF">SAMN04487972_12125</name>
</gene>
<evidence type="ECO:0000313" key="2">
    <source>
        <dbReference type="EMBL" id="SFA58611.1"/>
    </source>
</evidence>
<sequence>MASGAILTIRATTSSQVQRICGRCGTAMAMSQPCLPPTMRVPVAMTNIWRRAALCSQKRAPMLPRSHLFSATGLRLMCRRSCRRHHRIGAKLRFLLRNRAAIRRRPIRRRMMSAQPFLCAFPSIMSRRTAAYSWPVLATEIHHEHGFFTLLRFASGVQSGKGSPGCIHGSKGKKGREGGGQDKGNRHPVGSVSRQALVCTLFWGAAHGTLLLGLACRDMAQSLGLTGF</sequence>
<feature type="compositionally biased region" description="Basic and acidic residues" evidence="1">
    <location>
        <begin position="175"/>
        <end position="185"/>
    </location>
</feature>
<evidence type="ECO:0000256" key="1">
    <source>
        <dbReference type="SAM" id="MobiDB-lite"/>
    </source>
</evidence>
<dbReference type="EMBL" id="FOJO01000021">
    <property type="protein sequence ID" value="SFA58611.1"/>
    <property type="molecule type" value="Genomic_DNA"/>
</dbReference>